<dbReference type="Proteomes" id="UP000192247">
    <property type="component" value="Unassembled WGS sequence"/>
</dbReference>
<dbReference type="GO" id="GO:0046856">
    <property type="term" value="P:phosphatidylinositol dephosphorylation"/>
    <property type="evidence" value="ECO:0007669"/>
    <property type="project" value="TreeGrafter"/>
</dbReference>
<comment type="caution">
    <text evidence="4">The sequence shown here is derived from an EMBL/GenBank/DDBJ whole genome shotgun (WGS) entry which is preliminary data.</text>
</comment>
<dbReference type="PANTHER" id="PTHR10807">
    <property type="entry name" value="MYOTUBULARIN-RELATED"/>
    <property type="match status" value="1"/>
</dbReference>
<evidence type="ECO:0000313" key="4">
    <source>
        <dbReference type="EMBL" id="OQR75348.1"/>
    </source>
</evidence>
<dbReference type="Pfam" id="PF12578">
    <property type="entry name" value="3-PAP"/>
    <property type="match status" value="1"/>
</dbReference>
<protein>
    <submittedName>
        <fullName evidence="4">Myotubularin-related protein 10-like</fullName>
    </submittedName>
</protein>
<dbReference type="SUPFAM" id="SSF50729">
    <property type="entry name" value="PH domain-like"/>
    <property type="match status" value="1"/>
</dbReference>
<dbReference type="OrthoDB" id="271628at2759"/>
<dbReference type="STRING" id="418985.A0A1V9XPS6"/>
<comment type="similarity">
    <text evidence="1">Belongs to the protein-tyrosine phosphatase family. Non-receptor class myotubularin subfamily.</text>
</comment>
<dbReference type="InParanoid" id="A0A1V9XPS6"/>
<evidence type="ECO:0000259" key="3">
    <source>
        <dbReference type="PROSITE" id="PS51339"/>
    </source>
</evidence>
<name>A0A1V9XPS6_9ACAR</name>
<sequence length="704" mass="80362">MSSVKFSKTSGSFISYINFEEKKIEPTPTTTSQPEEDMATSAGNWLEDCCLPRFSAKEAVLNTVTRVLKFDTFGDLNSGVNGALYCTNLKLSFVPMKNLSELLEMGTDESWPLGAFDVCLTNIESVEQLTAGRRKRLGPSTGLAVPVETIQIICKDFRVFTFSFRFSPAEDVVKALDYLGRHPFVNSPDRLFGFEEPPQQTVAGSKMQISKITDDFLSCYDTAAEWEVELKRCGANEAFRVTDLNKGFRFSESLPRRFAIPKHITDHRLDVESKHYKDHRVLAWSFTNGTTHLLRGSSPDSASSKDSRYLSLLECQRAELEECDIELSCPGVREVQQSYTRLMAMCTPSNMQELDEIDAHFLSRIEETRWLTNVSLCLKETQKIALAVSDPKHKFVVVRERTGVDMCAVICSLVQVILDPRCRTLRGLESLVRREWVSMGHPFAERLGHIRGISCNNTPLEPAPMYLLFLDCVWQLLQQFPSSFEFSETFLCRMWDHSLVSLYEAFVFNNHKERSKAKQNGSTYRRLFDWADWLGPQDLELFRNPFYLLKDQRREQDKLVQLDYTIKGLDLWSQCYFRWIPKSEVVNGDPAMLFTFHLRVAKDIESLQKELKAIQTNTQSADVQLRRSNKKRLPSDEFLAHARRTSRLIKPGSDLKMNVITSSFPFAPPGPIDWGSFHANCHTSQLSAVLGDIQEEADAQQAPR</sequence>
<dbReference type="SUPFAM" id="SSF52799">
    <property type="entry name" value="(Phosphotyrosine protein) phosphatases II"/>
    <property type="match status" value="1"/>
</dbReference>
<keyword evidence="2" id="KW-0175">Coiled coil</keyword>
<organism evidence="4 5">
    <name type="scientific">Tropilaelaps mercedesae</name>
    <dbReference type="NCBI Taxonomy" id="418985"/>
    <lineage>
        <taxon>Eukaryota</taxon>
        <taxon>Metazoa</taxon>
        <taxon>Ecdysozoa</taxon>
        <taxon>Arthropoda</taxon>
        <taxon>Chelicerata</taxon>
        <taxon>Arachnida</taxon>
        <taxon>Acari</taxon>
        <taxon>Parasitiformes</taxon>
        <taxon>Mesostigmata</taxon>
        <taxon>Gamasina</taxon>
        <taxon>Dermanyssoidea</taxon>
        <taxon>Laelapidae</taxon>
        <taxon>Tropilaelaps</taxon>
    </lineage>
</organism>
<reference evidence="4 5" key="1">
    <citation type="journal article" date="2017" name="Gigascience">
        <title>Draft genome of the honey bee ectoparasitic mite, Tropilaelaps mercedesae, is shaped by the parasitic life history.</title>
        <authorList>
            <person name="Dong X."/>
            <person name="Armstrong S.D."/>
            <person name="Xia D."/>
            <person name="Makepeace B.L."/>
            <person name="Darby A.C."/>
            <person name="Kadowaki T."/>
        </authorList>
    </citation>
    <scope>NUCLEOTIDE SEQUENCE [LARGE SCALE GENOMIC DNA]</scope>
    <source>
        <strain evidence="4">Wuxi-XJTLU</strain>
    </source>
</reference>
<dbReference type="AlphaFoldDB" id="A0A1V9XPS6"/>
<evidence type="ECO:0000313" key="5">
    <source>
        <dbReference type="Proteomes" id="UP000192247"/>
    </source>
</evidence>
<dbReference type="Gene3D" id="2.30.29.30">
    <property type="entry name" value="Pleckstrin-homology domain (PH domain)/Phosphotyrosine-binding domain (PTB)"/>
    <property type="match status" value="1"/>
</dbReference>
<gene>
    <name evidence="4" type="ORF">BIW11_00787</name>
</gene>
<dbReference type="InterPro" id="IPR022587">
    <property type="entry name" value="MTMR12-like_C"/>
</dbReference>
<dbReference type="EMBL" id="MNPL01006507">
    <property type="protein sequence ID" value="OQR75348.1"/>
    <property type="molecule type" value="Genomic_DNA"/>
</dbReference>
<keyword evidence="5" id="KW-1185">Reference proteome</keyword>
<evidence type="ECO:0000256" key="1">
    <source>
        <dbReference type="ARBA" id="ARBA00007471"/>
    </source>
</evidence>
<dbReference type="GO" id="GO:0005737">
    <property type="term" value="C:cytoplasm"/>
    <property type="evidence" value="ECO:0007669"/>
    <property type="project" value="TreeGrafter"/>
</dbReference>
<dbReference type="InterPro" id="IPR029021">
    <property type="entry name" value="Prot-tyrosine_phosphatase-like"/>
</dbReference>
<proteinExistence type="inferred from homology"/>
<dbReference type="PANTHER" id="PTHR10807:SF110">
    <property type="entry name" value="FI17948P1"/>
    <property type="match status" value="1"/>
</dbReference>
<dbReference type="InterPro" id="IPR011993">
    <property type="entry name" value="PH-like_dom_sf"/>
</dbReference>
<accession>A0A1V9XPS6</accession>
<dbReference type="InterPro" id="IPR010569">
    <property type="entry name" value="Myotubularin-like_Pase_dom"/>
</dbReference>
<dbReference type="FunCoup" id="A0A1V9XPS6">
    <property type="interactions" value="1247"/>
</dbReference>
<evidence type="ECO:0000256" key="2">
    <source>
        <dbReference type="SAM" id="Coils"/>
    </source>
</evidence>
<dbReference type="InterPro" id="IPR030564">
    <property type="entry name" value="Myotubularin"/>
</dbReference>
<dbReference type="PROSITE" id="PS51339">
    <property type="entry name" value="PPASE_MYOTUBULARIN"/>
    <property type="match status" value="1"/>
</dbReference>
<dbReference type="GO" id="GO:0016020">
    <property type="term" value="C:membrane"/>
    <property type="evidence" value="ECO:0007669"/>
    <property type="project" value="TreeGrafter"/>
</dbReference>
<dbReference type="Pfam" id="PF06602">
    <property type="entry name" value="Myotub-related"/>
    <property type="match status" value="2"/>
</dbReference>
<feature type="domain" description="Myotubularin phosphatase" evidence="3">
    <location>
        <begin position="220"/>
        <end position="576"/>
    </location>
</feature>
<feature type="coiled-coil region" evidence="2">
    <location>
        <begin position="597"/>
        <end position="624"/>
    </location>
</feature>